<organism evidence="1 2">
    <name type="scientific">Paraburkholderia lycopersici</name>
    <dbReference type="NCBI Taxonomy" id="416944"/>
    <lineage>
        <taxon>Bacteria</taxon>
        <taxon>Pseudomonadati</taxon>
        <taxon>Pseudomonadota</taxon>
        <taxon>Betaproteobacteria</taxon>
        <taxon>Burkholderiales</taxon>
        <taxon>Burkholderiaceae</taxon>
        <taxon>Paraburkholderia</taxon>
    </lineage>
</organism>
<dbReference type="InterPro" id="IPR011990">
    <property type="entry name" value="TPR-like_helical_dom_sf"/>
</dbReference>
<dbReference type="STRING" id="416944.SAMN05421548_110203"/>
<sequence>MTSPSSLPVTWHLPDVPVLSLCGQVRVGAETLLDELAKLAKLQTVCLPDAVAFYAGRMLEGLAANAMQAFRLRPAETVIENLDALALTGRIDDGVLLCGHAIRRLANEARHLERPISADEEATLVALLQIWIEWYLAAAPCAGDAHVPGWNDWSGRTPVLRSLACGTRDAILALAAHNTLAPLLADASTAAFAGERLIDCQAPNADAFTRAAIDRYPRNRRVVQVRALYFSRTGHIDQAVRLLLPLRNGNPRRLDAETVGILGGAYKNKWMHTKNVRDLQLACQTYGLTLPGASDSYYLMINVAATTLWLGNSADARGKARATLDLLDQRGITPTLALEQHVSYWMTATLAEALLLVGDSLNASMLYTKAKQLDSRGGQWSRTVSHLRLHLDRLKGMKNRETLEELAFGTV</sequence>
<reference evidence="2" key="1">
    <citation type="submission" date="2016-09" db="EMBL/GenBank/DDBJ databases">
        <authorList>
            <person name="Varghese N."/>
            <person name="Submissions S."/>
        </authorList>
    </citation>
    <scope>NUCLEOTIDE SEQUENCE [LARGE SCALE GENOMIC DNA]</scope>
    <source>
        <strain evidence="2">TNe-862</strain>
    </source>
</reference>
<gene>
    <name evidence="1" type="ORF">SAMN05421548_110203</name>
</gene>
<proteinExistence type="predicted"/>
<evidence type="ECO:0000313" key="2">
    <source>
        <dbReference type="Proteomes" id="UP000198908"/>
    </source>
</evidence>
<dbReference type="Gene3D" id="1.25.40.10">
    <property type="entry name" value="Tetratricopeptide repeat domain"/>
    <property type="match status" value="1"/>
</dbReference>
<dbReference type="Proteomes" id="UP000198908">
    <property type="component" value="Unassembled WGS sequence"/>
</dbReference>
<evidence type="ECO:0000313" key="1">
    <source>
        <dbReference type="EMBL" id="SDC81341.1"/>
    </source>
</evidence>
<dbReference type="RefSeq" id="WP_143189247.1">
    <property type="nucleotide sequence ID" value="NZ_FMYQ01000010.1"/>
</dbReference>
<keyword evidence="2" id="KW-1185">Reference proteome</keyword>
<dbReference type="Pfam" id="PF20308">
    <property type="entry name" value="TPR-S"/>
    <property type="match status" value="1"/>
</dbReference>
<dbReference type="AlphaFoldDB" id="A0A1G6PMZ4"/>
<protein>
    <submittedName>
        <fullName evidence="1">Uncharacterized protein</fullName>
    </submittedName>
</protein>
<dbReference type="InterPro" id="IPR046880">
    <property type="entry name" value="TPR-S"/>
</dbReference>
<dbReference type="EMBL" id="FMYQ01000010">
    <property type="protein sequence ID" value="SDC81341.1"/>
    <property type="molecule type" value="Genomic_DNA"/>
</dbReference>
<accession>A0A1G6PMZ4</accession>
<name>A0A1G6PMZ4_9BURK</name>
<dbReference type="OrthoDB" id="5180013at2"/>